<feature type="active site" description="Proton donor" evidence="15">
    <location>
        <position position="282"/>
    </location>
</feature>
<dbReference type="InterPro" id="IPR006047">
    <property type="entry name" value="GH13_cat_dom"/>
</dbReference>
<dbReference type="Pfam" id="PF11941">
    <property type="entry name" value="DUF3459"/>
    <property type="match status" value="1"/>
</dbReference>
<evidence type="ECO:0000256" key="13">
    <source>
        <dbReference type="NCBIfam" id="TIGR02402"/>
    </source>
</evidence>
<dbReference type="InterPro" id="IPR013783">
    <property type="entry name" value="Ig-like_fold"/>
</dbReference>
<dbReference type="NCBIfam" id="TIGR02402">
    <property type="entry name" value="trehalose_TreZ"/>
    <property type="match status" value="1"/>
</dbReference>
<dbReference type="InterPro" id="IPR017853">
    <property type="entry name" value="GH"/>
</dbReference>
<dbReference type="SUPFAM" id="SSF81296">
    <property type="entry name" value="E set domains"/>
    <property type="match status" value="1"/>
</dbReference>
<feature type="active site" description="Nucleophile" evidence="15">
    <location>
        <position position="245"/>
    </location>
</feature>
<evidence type="ECO:0000256" key="7">
    <source>
        <dbReference type="ARBA" id="ARBA00022801"/>
    </source>
</evidence>
<evidence type="ECO:0000256" key="16">
    <source>
        <dbReference type="PIRSR" id="PIRSR006337-3"/>
    </source>
</evidence>
<dbReference type="SMART" id="SM00642">
    <property type="entry name" value="Aamy"/>
    <property type="match status" value="1"/>
</dbReference>
<keyword evidence="8" id="KW-0119">Carbohydrate metabolism</keyword>
<proteinExistence type="inferred from homology"/>
<dbReference type="eggNOG" id="COG0296">
    <property type="taxonomic scope" value="Bacteria"/>
</dbReference>
<protein>
    <recommendedName>
        <fullName evidence="5 13">Malto-oligosyltrehalose trehalohydrolase</fullName>
        <shortName evidence="14">MTHase</shortName>
        <ecNumber evidence="4 13">3.2.1.141</ecNumber>
    </recommendedName>
    <alternativeName>
        <fullName evidence="11 14">4-alpha-D-((1-&gt;4)-alpha-D-glucano)trehalose trehalohydrolase</fullName>
    </alternativeName>
    <alternativeName>
        <fullName evidence="10 14">Maltooligosyl trehalose trehalohydrolase</fullName>
    </alternativeName>
</protein>
<dbReference type="Gene3D" id="1.10.10.760">
    <property type="entry name" value="E-set domains of sugar-utilizing enzymes"/>
    <property type="match status" value="1"/>
</dbReference>
<sequence>MTVLRVWAPDAEQVVLECGGTDTPMACGDGGWWTLEASPLAHGVDYGFRLDGDGPFPDPRSRWQPEGVHGPSRWVDHTRFEWSDAGWQAPPLSAAVIAEIHVGTLTPAGTFDAVIDRLDHLVALGITHVELMPVQEFPGTRGWGYDGVDLFAPHHAYGGPDGLKRLVDACHRRGLAVLLDVVYNHLGPDGNYLARFGPYFTDAYHTPWGDAVNLDRAHSDEVRRFFLDNARMWLRDYHFDGLRIDAIHAIVDTSATHFLEALSAEVRRLEAELGRHLVLIAESDLNDPRTVRPVAIGGHGLDAQWNEDFHHALHAALTGESGGYYADFGRLADLARVLTRGFAYDGAYSRYRRRNHGRAATGVPGRRFVGCLQNHDQVGNRAAGERSSHLLSPELLKVGAALVLTSPFVPMLFQGEEWGATTPFLYFTDHSDPELGAAVRDGRRKEFAAFGWDPEGIPDPQARETFERSRLDWDERSRAPHAELLEWHRRLIALRRGHPAFADDRLEPIRVHFDDGRRWLVMLRPGIVVACNLAGDAQRLDCPEAAGCGVLLGSNPGVAREGSTLVLPGESVAVLCD</sequence>
<keyword evidence="19" id="KW-1185">Reference proteome</keyword>
<dbReference type="GO" id="GO:0033942">
    <property type="term" value="F:4-alpha-D-(1-&gt;4)-alpha-D-glucanotrehalose trehalohydrolase activity"/>
    <property type="evidence" value="ECO:0007669"/>
    <property type="project" value="UniProtKB-EC"/>
</dbReference>
<evidence type="ECO:0000256" key="3">
    <source>
        <dbReference type="ARBA" id="ARBA00008061"/>
    </source>
</evidence>
<dbReference type="GO" id="GO:0005737">
    <property type="term" value="C:cytoplasm"/>
    <property type="evidence" value="ECO:0007669"/>
    <property type="project" value="UniProtKB-SubCell"/>
</dbReference>
<dbReference type="AlphaFoldDB" id="L0DUV7"/>
<gene>
    <name evidence="18" type="primary">treZ [H]</name>
    <name evidence="18" type="ordered locus">TVNIR_1113</name>
</gene>
<evidence type="ECO:0000313" key="19">
    <source>
        <dbReference type="Proteomes" id="UP000010809"/>
    </source>
</evidence>
<evidence type="ECO:0000256" key="11">
    <source>
        <dbReference type="ARBA" id="ARBA00033284"/>
    </source>
</evidence>
<dbReference type="SUPFAM" id="SSF51445">
    <property type="entry name" value="(Trans)glycosidases"/>
    <property type="match status" value="1"/>
</dbReference>
<dbReference type="Proteomes" id="UP000010809">
    <property type="component" value="Chromosome"/>
</dbReference>
<dbReference type="Gene3D" id="3.20.20.80">
    <property type="entry name" value="Glycosidases"/>
    <property type="match status" value="1"/>
</dbReference>
<comment type="subcellular location">
    <subcellularLocation>
        <location evidence="1 15">Cytoplasm</location>
    </subcellularLocation>
</comment>
<dbReference type="InterPro" id="IPR012768">
    <property type="entry name" value="Trehalose_TreZ"/>
</dbReference>
<dbReference type="EC" id="3.2.1.141" evidence="4 13"/>
<dbReference type="OrthoDB" id="9800174at2"/>
<keyword evidence="7 14" id="KW-0378">Hydrolase</keyword>
<comment type="catalytic activity">
    <reaction evidence="12 14">
        <text>hydrolysis of (1-&gt;4)-alpha-D-glucosidic linkage in 4-alpha-D-[(1-&gt;4)-alpha-D-glucanosyl]n trehalose to yield trehalose and (1-&gt;4)-alpha-D-glucan.</text>
        <dbReference type="EC" id="3.2.1.141"/>
    </reaction>
</comment>
<dbReference type="CDD" id="cd11325">
    <property type="entry name" value="AmyAc_GTHase"/>
    <property type="match status" value="1"/>
</dbReference>
<organism evidence="18 19">
    <name type="scientific">Thioalkalivibrio nitratireducens (strain DSM 14787 / UNIQEM 213 / ALEN2)</name>
    <dbReference type="NCBI Taxonomy" id="1255043"/>
    <lineage>
        <taxon>Bacteria</taxon>
        <taxon>Pseudomonadati</taxon>
        <taxon>Pseudomonadota</taxon>
        <taxon>Gammaproteobacteria</taxon>
        <taxon>Chromatiales</taxon>
        <taxon>Ectothiorhodospiraceae</taxon>
        <taxon>Thioalkalivibrio</taxon>
    </lineage>
</organism>
<dbReference type="KEGG" id="tni:TVNIR_1113"/>
<evidence type="ECO:0000256" key="1">
    <source>
        <dbReference type="ARBA" id="ARBA00004496"/>
    </source>
</evidence>
<dbReference type="InterPro" id="IPR014756">
    <property type="entry name" value="Ig_E-set"/>
</dbReference>
<evidence type="ECO:0000256" key="6">
    <source>
        <dbReference type="ARBA" id="ARBA00022490"/>
    </source>
</evidence>
<dbReference type="CDD" id="cd02853">
    <property type="entry name" value="E_set_MTHase_like_N"/>
    <property type="match status" value="1"/>
</dbReference>
<evidence type="ECO:0000259" key="17">
    <source>
        <dbReference type="SMART" id="SM00642"/>
    </source>
</evidence>
<keyword evidence="6" id="KW-0963">Cytoplasm</keyword>
<dbReference type="PATRIC" id="fig|1255043.3.peg.1124"/>
<accession>L0DUV7</accession>
<evidence type="ECO:0000256" key="12">
    <source>
        <dbReference type="ARBA" id="ARBA00034013"/>
    </source>
</evidence>
<evidence type="ECO:0000256" key="10">
    <source>
        <dbReference type="ARBA" id="ARBA00032057"/>
    </source>
</evidence>
<dbReference type="PANTHER" id="PTHR43651">
    <property type="entry name" value="1,4-ALPHA-GLUCAN-BRANCHING ENZYME"/>
    <property type="match status" value="1"/>
</dbReference>
<evidence type="ECO:0000256" key="14">
    <source>
        <dbReference type="PIRNR" id="PIRNR006337"/>
    </source>
</evidence>
<dbReference type="UniPathway" id="UPA00299"/>
<dbReference type="RefSeq" id="WP_015257930.1">
    <property type="nucleotide sequence ID" value="NC_019902.2"/>
</dbReference>
<keyword evidence="9 14" id="KW-0326">Glycosidase</keyword>
<feature type="site" description="Transition state stabilizer" evidence="16">
    <location>
        <position position="376"/>
    </location>
</feature>
<comment type="pathway">
    <text evidence="2 14">Glycan biosynthesis; trehalose biosynthesis.</text>
</comment>
<evidence type="ECO:0000256" key="4">
    <source>
        <dbReference type="ARBA" id="ARBA00012268"/>
    </source>
</evidence>
<dbReference type="STRING" id="1255043.TVNIR_1113"/>
<name>L0DUV7_THIND</name>
<dbReference type="Gene3D" id="2.60.40.10">
    <property type="entry name" value="Immunoglobulins"/>
    <property type="match status" value="1"/>
</dbReference>
<dbReference type="InterPro" id="IPR044901">
    <property type="entry name" value="Trehalose_TreZ_E-set_sf"/>
</dbReference>
<evidence type="ECO:0000313" key="18">
    <source>
        <dbReference type="EMBL" id="AGA32792.1"/>
    </source>
</evidence>
<comment type="similarity">
    <text evidence="3 14">Belongs to the glycosyl hydrolase 13 family.</text>
</comment>
<feature type="domain" description="Glycosyl hydrolase family 13 catalytic" evidence="17">
    <location>
        <begin position="79"/>
        <end position="444"/>
    </location>
</feature>
<evidence type="ECO:0000256" key="2">
    <source>
        <dbReference type="ARBA" id="ARBA00005199"/>
    </source>
</evidence>
<dbReference type="PANTHER" id="PTHR43651:SF11">
    <property type="entry name" value="MALTO-OLIGOSYLTREHALOSE TREHALOHYDROLASE"/>
    <property type="match status" value="1"/>
</dbReference>
<dbReference type="InterPro" id="IPR022567">
    <property type="entry name" value="DUF3459"/>
</dbReference>
<dbReference type="GO" id="GO:0005992">
    <property type="term" value="P:trehalose biosynthetic process"/>
    <property type="evidence" value="ECO:0007669"/>
    <property type="project" value="UniProtKB-UniRule"/>
</dbReference>
<reference evidence="18" key="1">
    <citation type="submission" date="2015-12" db="EMBL/GenBank/DDBJ databases">
        <authorList>
            <person name="Tikhonova T.V."/>
            <person name="Pavlov A.R."/>
            <person name="Beletsky A.V."/>
            <person name="Mardanov A.V."/>
            <person name="Sorokin D.Y."/>
            <person name="Ravin N.V."/>
            <person name="Popov V.O."/>
        </authorList>
    </citation>
    <scope>NUCLEOTIDE SEQUENCE</scope>
    <source>
        <strain evidence="18">DSM 14787</strain>
    </source>
</reference>
<evidence type="ECO:0000256" key="9">
    <source>
        <dbReference type="ARBA" id="ARBA00023295"/>
    </source>
</evidence>
<evidence type="ECO:0000256" key="8">
    <source>
        <dbReference type="ARBA" id="ARBA00023277"/>
    </source>
</evidence>
<evidence type="ECO:0000256" key="15">
    <source>
        <dbReference type="PIRSR" id="PIRSR006337-1"/>
    </source>
</evidence>
<dbReference type="HOGENOM" id="CLU_020726_2_0_6"/>
<dbReference type="EMBL" id="CP003989">
    <property type="protein sequence ID" value="AGA32792.1"/>
    <property type="molecule type" value="Genomic_DNA"/>
</dbReference>
<dbReference type="PIRSF" id="PIRSF006337">
    <property type="entry name" value="Trehalose_TreZ"/>
    <property type="match status" value="1"/>
</dbReference>
<dbReference type="Pfam" id="PF00128">
    <property type="entry name" value="Alpha-amylase"/>
    <property type="match status" value="1"/>
</dbReference>
<evidence type="ECO:0000256" key="5">
    <source>
        <dbReference type="ARBA" id="ARBA00015938"/>
    </source>
</evidence>